<evidence type="ECO:0000313" key="2">
    <source>
        <dbReference type="EMBL" id="QDZ20310.1"/>
    </source>
</evidence>
<accession>A0A5B8MLY3</accession>
<feature type="compositionally biased region" description="Basic residues" evidence="1">
    <location>
        <begin position="77"/>
        <end position="95"/>
    </location>
</feature>
<name>A0A5B8MLY3_9CHLO</name>
<protein>
    <submittedName>
        <fullName evidence="2">Uncharacterized protein</fullName>
    </submittedName>
</protein>
<gene>
    <name evidence="2" type="ORF">A3770_04p28280</name>
</gene>
<feature type="compositionally biased region" description="Basic residues" evidence="1">
    <location>
        <begin position="50"/>
        <end position="62"/>
    </location>
</feature>
<feature type="region of interest" description="Disordered" evidence="1">
    <location>
        <begin position="127"/>
        <end position="174"/>
    </location>
</feature>
<feature type="compositionally biased region" description="Basic and acidic residues" evidence="1">
    <location>
        <begin position="407"/>
        <end position="421"/>
    </location>
</feature>
<feature type="compositionally biased region" description="Basic residues" evidence="1">
    <location>
        <begin position="129"/>
        <end position="145"/>
    </location>
</feature>
<feature type="compositionally biased region" description="Polar residues" evidence="1">
    <location>
        <begin position="33"/>
        <end position="46"/>
    </location>
</feature>
<feature type="region of interest" description="Disordered" evidence="1">
    <location>
        <begin position="29"/>
        <end position="99"/>
    </location>
</feature>
<feature type="compositionally biased region" description="Polar residues" evidence="1">
    <location>
        <begin position="434"/>
        <end position="444"/>
    </location>
</feature>
<feature type="compositionally biased region" description="Polar residues" evidence="1">
    <location>
        <begin position="391"/>
        <end position="401"/>
    </location>
</feature>
<feature type="region of interest" description="Disordered" evidence="1">
    <location>
        <begin position="231"/>
        <end position="253"/>
    </location>
</feature>
<dbReference type="EMBL" id="CP031037">
    <property type="protein sequence ID" value="QDZ20310.1"/>
    <property type="molecule type" value="Genomic_DNA"/>
</dbReference>
<feature type="region of interest" description="Disordered" evidence="1">
    <location>
        <begin position="489"/>
        <end position="511"/>
    </location>
</feature>
<sequence>MVVFHSIHDPFHRDLVKKEKAAAKRSKLLAGGISSSGRLPSLTSNDAAGGKKKKKKKSKGKKAVTYTPEDRLVMKTPRIHHKGQGQGKQRVKKRAGTSAAESSREFVEIIEVPSDVPIRLVPLGSATPKKVKKAKKGKKKAKRKTATQVPGDGANRARAEWAASKAGSLEADRGHGGAEVESLLHQLSLERKKCHVLSQIVQEQGAFLENIQRHKSSRLEDLHLGETATPSRFEGDEEEFSSEAAKENYCDSESASPHFAARSSSRLKHSLNPDITDAINVLHLMEQEGERTRGELHELRKIARSFHDEIARSQAAEAAALEALSEAEARAAAAEEFTKKKKTIKLERVVSKLDATLTPSQSNEISILSGLASSESAASPAVTADHKHDYQQSGNRSVTSSARKKVDKLYKRYLDESEKVTPRRPQMAPLASPQVPSRVSSAGSASMKKRRPRRSPQVGQERSNHHHSPRVPLQSSGVDRSVAQLSALYDPESSSPRQAQGQTSNVGSAINTLEDTLNNQHKTLEESKRLISDYLLMSDENRTNGFHHRLEPLVMT</sequence>
<organism evidence="2 3">
    <name type="scientific">Chloropicon primus</name>
    <dbReference type="NCBI Taxonomy" id="1764295"/>
    <lineage>
        <taxon>Eukaryota</taxon>
        <taxon>Viridiplantae</taxon>
        <taxon>Chlorophyta</taxon>
        <taxon>Chloropicophyceae</taxon>
        <taxon>Chloropicales</taxon>
        <taxon>Chloropicaceae</taxon>
        <taxon>Chloropicon</taxon>
    </lineage>
</organism>
<keyword evidence="3" id="KW-1185">Reference proteome</keyword>
<feature type="region of interest" description="Disordered" evidence="1">
    <location>
        <begin position="379"/>
        <end position="477"/>
    </location>
</feature>
<evidence type="ECO:0000313" key="3">
    <source>
        <dbReference type="Proteomes" id="UP000316726"/>
    </source>
</evidence>
<dbReference type="AlphaFoldDB" id="A0A5B8MLY3"/>
<proteinExistence type="predicted"/>
<feature type="compositionally biased region" description="Polar residues" evidence="1">
    <location>
        <begin position="492"/>
        <end position="511"/>
    </location>
</feature>
<evidence type="ECO:0000256" key="1">
    <source>
        <dbReference type="SAM" id="MobiDB-lite"/>
    </source>
</evidence>
<dbReference type="Proteomes" id="UP000316726">
    <property type="component" value="Chromosome 4"/>
</dbReference>
<reference evidence="2 3" key="1">
    <citation type="submission" date="2018-07" db="EMBL/GenBank/DDBJ databases">
        <title>The complete nuclear genome of the prasinophyte Chloropicon primus (CCMP1205).</title>
        <authorList>
            <person name="Pombert J.-F."/>
            <person name="Otis C."/>
            <person name="Turmel M."/>
            <person name="Lemieux C."/>
        </authorList>
    </citation>
    <scope>NUCLEOTIDE SEQUENCE [LARGE SCALE GENOMIC DNA]</scope>
    <source>
        <strain evidence="2 3">CCMP1205</strain>
    </source>
</reference>